<dbReference type="EC" id="4.2.3.-" evidence="6"/>
<dbReference type="EMBL" id="JANIEX010000488">
    <property type="protein sequence ID" value="KAJ3566428.1"/>
    <property type="molecule type" value="Genomic_DNA"/>
</dbReference>
<evidence type="ECO:0000256" key="4">
    <source>
        <dbReference type="ARBA" id="ARBA00022842"/>
    </source>
</evidence>
<comment type="similarity">
    <text evidence="2 6">Belongs to the terpene synthase family.</text>
</comment>
<organism evidence="7 8">
    <name type="scientific">Leucocoprinus birnbaumii</name>
    <dbReference type="NCBI Taxonomy" id="56174"/>
    <lineage>
        <taxon>Eukaryota</taxon>
        <taxon>Fungi</taxon>
        <taxon>Dikarya</taxon>
        <taxon>Basidiomycota</taxon>
        <taxon>Agaricomycotina</taxon>
        <taxon>Agaricomycetes</taxon>
        <taxon>Agaricomycetidae</taxon>
        <taxon>Agaricales</taxon>
        <taxon>Agaricineae</taxon>
        <taxon>Agaricaceae</taxon>
        <taxon>Leucocoprinus</taxon>
    </lineage>
</organism>
<dbReference type="SFLD" id="SFLDS00005">
    <property type="entry name" value="Isoprenoid_Synthase_Type_I"/>
    <property type="match status" value="1"/>
</dbReference>
<dbReference type="Gene3D" id="1.10.600.10">
    <property type="entry name" value="Farnesyl Diphosphate Synthase"/>
    <property type="match status" value="1"/>
</dbReference>
<evidence type="ECO:0000256" key="2">
    <source>
        <dbReference type="ARBA" id="ARBA00006333"/>
    </source>
</evidence>
<accession>A0AAD5YV05</accession>
<dbReference type="GO" id="GO:0008299">
    <property type="term" value="P:isoprenoid biosynthetic process"/>
    <property type="evidence" value="ECO:0007669"/>
    <property type="project" value="UniProtKB-ARBA"/>
</dbReference>
<proteinExistence type="inferred from homology"/>
<keyword evidence="4 6" id="KW-0460">Magnesium</keyword>
<evidence type="ECO:0000256" key="6">
    <source>
        <dbReference type="RuleBase" id="RU366034"/>
    </source>
</evidence>
<comment type="cofactor">
    <cofactor evidence="1 6">
        <name>Mg(2+)</name>
        <dbReference type="ChEBI" id="CHEBI:18420"/>
    </cofactor>
</comment>
<evidence type="ECO:0000313" key="8">
    <source>
        <dbReference type="Proteomes" id="UP001213000"/>
    </source>
</evidence>
<evidence type="ECO:0000256" key="1">
    <source>
        <dbReference type="ARBA" id="ARBA00001946"/>
    </source>
</evidence>
<protein>
    <recommendedName>
        <fullName evidence="6">Terpene synthase</fullName>
        <ecNumber evidence="6">4.2.3.-</ecNumber>
    </recommendedName>
</protein>
<keyword evidence="5 6" id="KW-0456">Lyase</keyword>
<reference evidence="7" key="1">
    <citation type="submission" date="2022-07" db="EMBL/GenBank/DDBJ databases">
        <title>Genome Sequence of Leucocoprinus birnbaumii.</title>
        <authorList>
            <person name="Buettner E."/>
        </authorList>
    </citation>
    <scope>NUCLEOTIDE SEQUENCE</scope>
    <source>
        <strain evidence="7">VT141</strain>
    </source>
</reference>
<sequence length="369" mass="42686">MPPQTPKHIITFKLPNFLDEWPYECRLHPAFEVVDAESKQWVNEYQFFGEKSQKVYDAGRFGLLGSLACPLRSEEFLRVACMFSHMLFLLDEYNEVADPGMAGQLYHIVMEVMHHPYKELDKRNKLGNLVQGCENRFWQQALVLTTLDAAIKSDFVDVFDEYMKSMAEEAHDREAGRVRSVEYYIRFRRVANGASATAALLRFGLTIPEEVLSHPVIESMTLAFVDLVWIINDMHSFAGEFIPTKTVHNIVAIVMAEHDMDVPSAMEWNNNFAKFRVSEFLSNFKRLPSWGQAIDDEVQLYLDSMGYLIRAVDAWSFETERYWGKRGKEIQRTRVVTLDPDMEPRKALLTKQEVERYIAEASSSAKVRL</sequence>
<dbReference type="InterPro" id="IPR008949">
    <property type="entry name" value="Isoprenoid_synthase_dom_sf"/>
</dbReference>
<evidence type="ECO:0000256" key="3">
    <source>
        <dbReference type="ARBA" id="ARBA00022723"/>
    </source>
</evidence>
<dbReference type="SUPFAM" id="SSF48576">
    <property type="entry name" value="Terpenoid synthases"/>
    <property type="match status" value="1"/>
</dbReference>
<dbReference type="GO" id="GO:0010333">
    <property type="term" value="F:terpene synthase activity"/>
    <property type="evidence" value="ECO:0007669"/>
    <property type="project" value="InterPro"/>
</dbReference>
<dbReference type="InterPro" id="IPR034686">
    <property type="entry name" value="Terpene_cyclase-like_2"/>
</dbReference>
<dbReference type="AlphaFoldDB" id="A0AAD5YV05"/>
<name>A0AAD5YV05_9AGAR</name>
<dbReference type="Pfam" id="PF19086">
    <property type="entry name" value="Terpene_syn_C_2"/>
    <property type="match status" value="1"/>
</dbReference>
<comment type="caution">
    <text evidence="7">The sequence shown here is derived from an EMBL/GenBank/DDBJ whole genome shotgun (WGS) entry which is preliminary data.</text>
</comment>
<keyword evidence="8" id="KW-1185">Reference proteome</keyword>
<evidence type="ECO:0000313" key="7">
    <source>
        <dbReference type="EMBL" id="KAJ3566428.1"/>
    </source>
</evidence>
<dbReference type="PANTHER" id="PTHR35201">
    <property type="entry name" value="TERPENE SYNTHASE"/>
    <property type="match status" value="1"/>
</dbReference>
<dbReference type="GO" id="GO:0046872">
    <property type="term" value="F:metal ion binding"/>
    <property type="evidence" value="ECO:0007669"/>
    <property type="project" value="UniProtKB-KW"/>
</dbReference>
<evidence type="ECO:0000256" key="5">
    <source>
        <dbReference type="ARBA" id="ARBA00023239"/>
    </source>
</evidence>
<keyword evidence="3 6" id="KW-0479">Metal-binding</keyword>
<dbReference type="SFLD" id="SFLDG01020">
    <property type="entry name" value="Terpene_Cyclase_Like_2"/>
    <property type="match status" value="1"/>
</dbReference>
<gene>
    <name evidence="7" type="ORF">NP233_g7009</name>
</gene>
<dbReference type="PANTHER" id="PTHR35201:SF4">
    <property type="entry name" value="BETA-PINACENE SYNTHASE-RELATED"/>
    <property type="match status" value="1"/>
</dbReference>
<dbReference type="Proteomes" id="UP001213000">
    <property type="component" value="Unassembled WGS sequence"/>
</dbReference>